<accession>A0A4Y2BK08</accession>
<protein>
    <submittedName>
        <fullName evidence="1">Uncharacterized protein</fullName>
    </submittedName>
</protein>
<organism evidence="1 2">
    <name type="scientific">Araneus ventricosus</name>
    <name type="common">Orbweaver spider</name>
    <name type="synonym">Epeira ventricosa</name>
    <dbReference type="NCBI Taxonomy" id="182803"/>
    <lineage>
        <taxon>Eukaryota</taxon>
        <taxon>Metazoa</taxon>
        <taxon>Ecdysozoa</taxon>
        <taxon>Arthropoda</taxon>
        <taxon>Chelicerata</taxon>
        <taxon>Arachnida</taxon>
        <taxon>Araneae</taxon>
        <taxon>Araneomorphae</taxon>
        <taxon>Entelegynae</taxon>
        <taxon>Araneoidea</taxon>
        <taxon>Araneidae</taxon>
        <taxon>Araneus</taxon>
    </lineage>
</organism>
<evidence type="ECO:0000313" key="2">
    <source>
        <dbReference type="Proteomes" id="UP000499080"/>
    </source>
</evidence>
<dbReference type="Proteomes" id="UP000499080">
    <property type="component" value="Unassembled WGS sequence"/>
</dbReference>
<gene>
    <name evidence="1" type="ORF">AVEN_123779_1</name>
</gene>
<comment type="caution">
    <text evidence="1">The sequence shown here is derived from an EMBL/GenBank/DDBJ whole genome shotgun (WGS) entry which is preliminary data.</text>
</comment>
<dbReference type="EMBL" id="BGPR01000087">
    <property type="protein sequence ID" value="GBL92602.1"/>
    <property type="molecule type" value="Genomic_DNA"/>
</dbReference>
<reference evidence="1 2" key="1">
    <citation type="journal article" date="2019" name="Sci. Rep.">
        <title>Orb-weaving spider Araneus ventricosus genome elucidates the spidroin gene catalogue.</title>
        <authorList>
            <person name="Kono N."/>
            <person name="Nakamura H."/>
            <person name="Ohtoshi R."/>
            <person name="Moran D.A.P."/>
            <person name="Shinohara A."/>
            <person name="Yoshida Y."/>
            <person name="Fujiwara M."/>
            <person name="Mori M."/>
            <person name="Tomita M."/>
            <person name="Arakawa K."/>
        </authorList>
    </citation>
    <scope>NUCLEOTIDE SEQUENCE [LARGE SCALE GENOMIC DNA]</scope>
</reference>
<keyword evidence="2" id="KW-1185">Reference proteome</keyword>
<proteinExistence type="predicted"/>
<dbReference type="AlphaFoldDB" id="A0A4Y2BK08"/>
<name>A0A4Y2BK08_ARAVE</name>
<evidence type="ECO:0000313" key="1">
    <source>
        <dbReference type="EMBL" id="GBL92602.1"/>
    </source>
</evidence>
<sequence>MARCLHTKIVDFSQILDDWKSWCSSCSGSGNSVLPIHAHVSALTHKSNKQDGGYSAFSFINRIVDVYQIFDQIRQRIDCQSIPGRMFSLVILTSRFEATRGLFWDGPRNFEPRSDDEDDT</sequence>